<accession>A0A9P0XGQ1</accession>
<reference evidence="1" key="1">
    <citation type="submission" date="2022-05" db="EMBL/GenBank/DDBJ databases">
        <authorList>
            <person name="Okamura Y."/>
        </authorList>
    </citation>
    <scope>NUCLEOTIDE SEQUENCE</scope>
</reference>
<name>A0A9P0XGQ1_PIEBR</name>
<dbReference type="PANTHER" id="PTHR19446">
    <property type="entry name" value="REVERSE TRANSCRIPTASES"/>
    <property type="match status" value="1"/>
</dbReference>
<protein>
    <recommendedName>
        <fullName evidence="3">Reverse transcriptase domain-containing protein</fullName>
    </recommendedName>
</protein>
<dbReference type="EMBL" id="CALOZG010000086">
    <property type="protein sequence ID" value="CAH4038104.1"/>
    <property type="molecule type" value="Genomic_DNA"/>
</dbReference>
<gene>
    <name evidence="1" type="ORF">PIBRA_LOCUS13706</name>
</gene>
<dbReference type="AlphaFoldDB" id="A0A9P0XGQ1"/>
<keyword evidence="2" id="KW-1185">Reference proteome</keyword>
<evidence type="ECO:0000313" key="2">
    <source>
        <dbReference type="Proteomes" id="UP001152562"/>
    </source>
</evidence>
<dbReference type="Proteomes" id="UP001152562">
    <property type="component" value="Unassembled WGS sequence"/>
</dbReference>
<proteinExistence type="predicted"/>
<evidence type="ECO:0008006" key="3">
    <source>
        <dbReference type="Google" id="ProtNLM"/>
    </source>
</evidence>
<comment type="caution">
    <text evidence="1">The sequence shown here is derived from an EMBL/GenBank/DDBJ whole genome shotgun (WGS) entry which is preliminary data.</text>
</comment>
<evidence type="ECO:0000313" key="1">
    <source>
        <dbReference type="EMBL" id="CAH4038104.1"/>
    </source>
</evidence>
<sequence length="418" mass="47016">MPKWRPPKGKRAVYWWTSEIGNLRGACSEARRAYYRSQRRRRDGPDVTEGLRSIYNDRKRALRGAICEAKERAHQEVLRGLDDDPWGRPYRSARKRLKGAGMPLVESLEPAFLDRVVADLFPLPPDIVPPCMAATVVEAAGEMAPEVSDIEMEAILTRLKARKKAPGPDGVHARVLAVVLPHMEVSVRELYTACLRSGRFPVAWKTGRLCLVRKEGRSADSSAAYRPIVLLDEAGKALEWVVASRLCRHLSAEGPDLSEAQYGFRAGRSTLDALWDLRSHTWGDELWKLTRMPHLKKMDATKIDQAISNYKLEDTPLLHFNNTEDTCRINSGSLLSPASLILTSATIITLFRRNMFGALACLPQHIAKKIKRTGQFEKGKRKRIKVESGWRIVLLGVPLEGELVEVGKFSTSKDRKYA</sequence>
<organism evidence="1 2">
    <name type="scientific">Pieris brassicae</name>
    <name type="common">White butterfly</name>
    <name type="synonym">Large white butterfly</name>
    <dbReference type="NCBI Taxonomy" id="7116"/>
    <lineage>
        <taxon>Eukaryota</taxon>
        <taxon>Metazoa</taxon>
        <taxon>Ecdysozoa</taxon>
        <taxon>Arthropoda</taxon>
        <taxon>Hexapoda</taxon>
        <taxon>Insecta</taxon>
        <taxon>Pterygota</taxon>
        <taxon>Neoptera</taxon>
        <taxon>Endopterygota</taxon>
        <taxon>Lepidoptera</taxon>
        <taxon>Glossata</taxon>
        <taxon>Ditrysia</taxon>
        <taxon>Papilionoidea</taxon>
        <taxon>Pieridae</taxon>
        <taxon>Pierinae</taxon>
        <taxon>Pieris</taxon>
    </lineage>
</organism>